<dbReference type="EMBL" id="OZ034814">
    <property type="protein sequence ID" value="CAL1361496.1"/>
    <property type="molecule type" value="Genomic_DNA"/>
</dbReference>
<protein>
    <submittedName>
        <fullName evidence="1">Uncharacterized protein</fullName>
    </submittedName>
</protein>
<dbReference type="AlphaFoldDB" id="A0AAV2CZJ1"/>
<accession>A0AAV2CZJ1</accession>
<dbReference type="Proteomes" id="UP001497516">
    <property type="component" value="Chromosome 10"/>
</dbReference>
<organism evidence="1 2">
    <name type="scientific">Linum trigynum</name>
    <dbReference type="NCBI Taxonomy" id="586398"/>
    <lineage>
        <taxon>Eukaryota</taxon>
        <taxon>Viridiplantae</taxon>
        <taxon>Streptophyta</taxon>
        <taxon>Embryophyta</taxon>
        <taxon>Tracheophyta</taxon>
        <taxon>Spermatophyta</taxon>
        <taxon>Magnoliopsida</taxon>
        <taxon>eudicotyledons</taxon>
        <taxon>Gunneridae</taxon>
        <taxon>Pentapetalae</taxon>
        <taxon>rosids</taxon>
        <taxon>fabids</taxon>
        <taxon>Malpighiales</taxon>
        <taxon>Linaceae</taxon>
        <taxon>Linum</taxon>
    </lineage>
</organism>
<sequence>MNCCTGEEELTADSPINARLFGRFFTRRRSFATAETFGFIIVREALTGAWGRINALVQFYFFYSILSLCASWELDL</sequence>
<keyword evidence="2" id="KW-1185">Reference proteome</keyword>
<reference evidence="1 2" key="1">
    <citation type="submission" date="2024-04" db="EMBL/GenBank/DDBJ databases">
        <authorList>
            <person name="Fracassetti M."/>
        </authorList>
    </citation>
    <scope>NUCLEOTIDE SEQUENCE [LARGE SCALE GENOMIC DNA]</scope>
</reference>
<gene>
    <name evidence="1" type="ORF">LTRI10_LOCUS8868</name>
</gene>
<evidence type="ECO:0000313" key="1">
    <source>
        <dbReference type="EMBL" id="CAL1361496.1"/>
    </source>
</evidence>
<name>A0AAV2CZJ1_9ROSI</name>
<proteinExistence type="predicted"/>
<evidence type="ECO:0000313" key="2">
    <source>
        <dbReference type="Proteomes" id="UP001497516"/>
    </source>
</evidence>